<reference evidence="2 3" key="1">
    <citation type="journal article" date="2020" name="Mol. Plant">
        <title>The Chromosome-Based Rubber Tree Genome Provides New Insights into Spurge Genome Evolution and Rubber Biosynthesis.</title>
        <authorList>
            <person name="Liu J."/>
            <person name="Shi C."/>
            <person name="Shi C.C."/>
            <person name="Li W."/>
            <person name="Zhang Q.J."/>
            <person name="Zhang Y."/>
            <person name="Li K."/>
            <person name="Lu H.F."/>
            <person name="Shi C."/>
            <person name="Zhu S.T."/>
            <person name="Xiao Z.Y."/>
            <person name="Nan H."/>
            <person name="Yue Y."/>
            <person name="Zhu X.G."/>
            <person name="Wu Y."/>
            <person name="Hong X.N."/>
            <person name="Fan G.Y."/>
            <person name="Tong Y."/>
            <person name="Zhang D."/>
            <person name="Mao C.L."/>
            <person name="Liu Y.L."/>
            <person name="Hao S.J."/>
            <person name="Liu W.Q."/>
            <person name="Lv M.Q."/>
            <person name="Zhang H.B."/>
            <person name="Liu Y."/>
            <person name="Hu-Tang G.R."/>
            <person name="Wang J.P."/>
            <person name="Wang J.H."/>
            <person name="Sun Y.H."/>
            <person name="Ni S.B."/>
            <person name="Chen W.B."/>
            <person name="Zhang X.C."/>
            <person name="Jiao Y.N."/>
            <person name="Eichler E.E."/>
            <person name="Li G.H."/>
            <person name="Liu X."/>
            <person name="Gao L.Z."/>
        </authorList>
    </citation>
    <scope>NUCLEOTIDE SEQUENCE [LARGE SCALE GENOMIC DNA]</scope>
    <source>
        <strain evidence="3">cv. GT1</strain>
        <tissue evidence="2">Leaf</tissue>
    </source>
</reference>
<dbReference type="EMBL" id="JAAGAX010000003">
    <property type="protein sequence ID" value="KAF2318271.1"/>
    <property type="molecule type" value="Genomic_DNA"/>
</dbReference>
<dbReference type="Proteomes" id="UP000467840">
    <property type="component" value="Chromosome 10"/>
</dbReference>
<comment type="caution">
    <text evidence="2">The sequence shown here is derived from an EMBL/GenBank/DDBJ whole genome shotgun (WGS) entry which is preliminary data.</text>
</comment>
<protein>
    <submittedName>
        <fullName evidence="2">Uncharacterized protein</fullName>
    </submittedName>
</protein>
<keyword evidence="3" id="KW-1185">Reference proteome</keyword>
<evidence type="ECO:0000313" key="2">
    <source>
        <dbReference type="EMBL" id="KAF2318271.1"/>
    </source>
</evidence>
<feature type="region of interest" description="Disordered" evidence="1">
    <location>
        <begin position="1"/>
        <end position="23"/>
    </location>
</feature>
<dbReference type="AlphaFoldDB" id="A0A6A6MWW7"/>
<evidence type="ECO:0000313" key="3">
    <source>
        <dbReference type="Proteomes" id="UP000467840"/>
    </source>
</evidence>
<proteinExistence type="predicted"/>
<gene>
    <name evidence="2" type="ORF">GH714_004169</name>
</gene>
<name>A0A6A6MWW7_HEVBR</name>
<evidence type="ECO:0000256" key="1">
    <source>
        <dbReference type="SAM" id="MobiDB-lite"/>
    </source>
</evidence>
<organism evidence="2 3">
    <name type="scientific">Hevea brasiliensis</name>
    <name type="common">Para rubber tree</name>
    <name type="synonym">Siphonia brasiliensis</name>
    <dbReference type="NCBI Taxonomy" id="3981"/>
    <lineage>
        <taxon>Eukaryota</taxon>
        <taxon>Viridiplantae</taxon>
        <taxon>Streptophyta</taxon>
        <taxon>Embryophyta</taxon>
        <taxon>Tracheophyta</taxon>
        <taxon>Spermatophyta</taxon>
        <taxon>Magnoliopsida</taxon>
        <taxon>eudicotyledons</taxon>
        <taxon>Gunneridae</taxon>
        <taxon>Pentapetalae</taxon>
        <taxon>rosids</taxon>
        <taxon>fabids</taxon>
        <taxon>Malpighiales</taxon>
        <taxon>Euphorbiaceae</taxon>
        <taxon>Crotonoideae</taxon>
        <taxon>Micrandreae</taxon>
        <taxon>Hevea</taxon>
    </lineage>
</organism>
<sequence length="184" mass="19953">MELACNSQEMPSSAYAPTSSGETPNIDLEIAMGTFDLEVRESSHPLADKSMEILIKVGQGNIYLVGASGFGRATPAKNQELRRLLEASEGPASELEAKLGSVKVAYAQNVSRLITQLKEQEDAAMDKLANTYLNLQIAVMAGLFGRHPGQDFTWVKELLLNDADFAAMDDDEEEASNDTRGAQQ</sequence>
<accession>A0A6A6MWW7</accession>